<reference evidence="3 4" key="1">
    <citation type="submission" date="2019-01" db="EMBL/GenBank/DDBJ databases">
        <authorList>
            <person name="Sayadi A."/>
        </authorList>
    </citation>
    <scope>NUCLEOTIDE SEQUENCE [LARGE SCALE GENOMIC DNA]</scope>
</reference>
<feature type="compositionally biased region" description="Basic and acidic residues" evidence="1">
    <location>
        <begin position="602"/>
        <end position="611"/>
    </location>
</feature>
<evidence type="ECO:0000256" key="1">
    <source>
        <dbReference type="SAM" id="MobiDB-lite"/>
    </source>
</evidence>
<gene>
    <name evidence="3" type="ORF">CALMAC_LOCUS6418</name>
</gene>
<proteinExistence type="predicted"/>
<accession>A0A653C7V2</accession>
<feature type="compositionally biased region" description="Acidic residues" evidence="1">
    <location>
        <begin position="151"/>
        <end position="174"/>
    </location>
</feature>
<dbReference type="PANTHER" id="PTHR46599">
    <property type="entry name" value="PIGGYBAC TRANSPOSABLE ELEMENT-DERIVED PROTEIN 4"/>
    <property type="match status" value="1"/>
</dbReference>
<evidence type="ECO:0000259" key="2">
    <source>
        <dbReference type="Pfam" id="PF13843"/>
    </source>
</evidence>
<feature type="domain" description="PiggyBac transposable element-derived protein" evidence="2">
    <location>
        <begin position="210"/>
        <end position="568"/>
    </location>
</feature>
<protein>
    <recommendedName>
        <fullName evidence="2">PiggyBac transposable element-derived protein domain-containing protein</fullName>
    </recommendedName>
</protein>
<dbReference type="EMBL" id="CAACVG010007009">
    <property type="protein sequence ID" value="VEN43200.1"/>
    <property type="molecule type" value="Genomic_DNA"/>
</dbReference>
<sequence>MSERGRKLVELARAKVIVENIPSIENCENECDVSTTDRCSPECTSPLSARKVKARNILQQLSSDENDGNSNQKIIGDEINSRKDHRESLTPTIPTDGAPRPSKRKQEQLVVDYGLSESEDDPYDSDDSVQDKNYNPSYSDDSEIDCQIPESPEDSDIDNNEEVGSDSNEDVESDTNEVWRDIVVSGDEFTLQPKNPILNPDANNITIKGPIDIYRLLVDDSVLDLIVTETNRYASQKISMGYSGKSRIKHWTDTNKSEICKFLAIAIIMGLSHVPSISLYWSKDPAFHNKFISTHMSRDRFLLILKFLHFTNNETANVTNKLYKIEPLLSKLIENFAKPLSPGRDLVVDESMVPYRGRLHFRQYIPNKSHKYGVKLYKLCTPNGYTYNIKVYSGKGDSDVATSHSESVVLKLLEKICPKEGRVLFADSFYSGIDLAAKLYGMKILYCGTLRANRRGVPKEFKNKMRRGEIYGKQCNKVKVIKWVDKRPVTMVSTIPVHNATLTNTGKTNRKGDEVFKPQCVLDYNQAKKGVDLSDQMSSYHSVLRKGIKWYRKVAFEVILGTALVNSWIVFNMVSTTKVGIVAFRRQLAEELLSVKEQREEVQGRREESTKGKRRLHTLVKPDGPGRKKRKVCKGCYDTLRETLTSREADKRVKRIISYCQNCPNMPGFCLPCFNRYHN</sequence>
<feature type="compositionally biased region" description="Basic and acidic residues" evidence="1">
    <location>
        <begin position="75"/>
        <end position="88"/>
    </location>
</feature>
<dbReference type="AlphaFoldDB" id="A0A653C7V2"/>
<dbReference type="InterPro" id="IPR029526">
    <property type="entry name" value="PGBD"/>
</dbReference>
<organism evidence="3 4">
    <name type="scientific">Callosobruchus maculatus</name>
    <name type="common">Southern cowpea weevil</name>
    <name type="synonym">Pulse bruchid</name>
    <dbReference type="NCBI Taxonomy" id="64391"/>
    <lineage>
        <taxon>Eukaryota</taxon>
        <taxon>Metazoa</taxon>
        <taxon>Ecdysozoa</taxon>
        <taxon>Arthropoda</taxon>
        <taxon>Hexapoda</taxon>
        <taxon>Insecta</taxon>
        <taxon>Pterygota</taxon>
        <taxon>Neoptera</taxon>
        <taxon>Endopterygota</taxon>
        <taxon>Coleoptera</taxon>
        <taxon>Polyphaga</taxon>
        <taxon>Cucujiformia</taxon>
        <taxon>Chrysomeloidea</taxon>
        <taxon>Chrysomelidae</taxon>
        <taxon>Bruchinae</taxon>
        <taxon>Bruchini</taxon>
        <taxon>Callosobruchus</taxon>
    </lineage>
</organism>
<dbReference type="OrthoDB" id="6771557at2759"/>
<feature type="compositionally biased region" description="Polar residues" evidence="1">
    <location>
        <begin position="60"/>
        <end position="73"/>
    </location>
</feature>
<dbReference type="Proteomes" id="UP000410492">
    <property type="component" value="Unassembled WGS sequence"/>
</dbReference>
<feature type="region of interest" description="Disordered" evidence="1">
    <location>
        <begin position="602"/>
        <end position="627"/>
    </location>
</feature>
<dbReference type="Pfam" id="PF13843">
    <property type="entry name" value="DDE_Tnp_1_7"/>
    <property type="match status" value="1"/>
</dbReference>
<feature type="compositionally biased region" description="Acidic residues" evidence="1">
    <location>
        <begin position="117"/>
        <end position="128"/>
    </location>
</feature>
<dbReference type="PANTHER" id="PTHR46599:SF3">
    <property type="entry name" value="PIGGYBAC TRANSPOSABLE ELEMENT-DERIVED PROTEIN 4"/>
    <property type="match status" value="1"/>
</dbReference>
<feature type="region of interest" description="Disordered" evidence="1">
    <location>
        <begin position="60"/>
        <end position="174"/>
    </location>
</feature>
<keyword evidence="4" id="KW-1185">Reference proteome</keyword>
<evidence type="ECO:0000313" key="3">
    <source>
        <dbReference type="EMBL" id="VEN43200.1"/>
    </source>
</evidence>
<evidence type="ECO:0000313" key="4">
    <source>
        <dbReference type="Proteomes" id="UP000410492"/>
    </source>
</evidence>
<name>A0A653C7V2_CALMS</name>